<name>A0A7S6RB95_9CAUD</name>
<protein>
    <submittedName>
        <fullName evidence="1">Thymidylate kinase</fullName>
    </submittedName>
</protein>
<dbReference type="Proteomes" id="UP000594029">
    <property type="component" value="Segment"/>
</dbReference>
<dbReference type="InterPro" id="IPR027417">
    <property type="entry name" value="P-loop_NTPase"/>
</dbReference>
<dbReference type="Gene3D" id="3.40.50.300">
    <property type="entry name" value="P-loop containing nucleotide triphosphate hydrolases"/>
    <property type="match status" value="1"/>
</dbReference>
<keyword evidence="1" id="KW-0808">Transferase</keyword>
<keyword evidence="2" id="KW-1185">Reference proteome</keyword>
<dbReference type="EMBL" id="MW084976">
    <property type="protein sequence ID" value="QOV08369.1"/>
    <property type="molecule type" value="Genomic_DNA"/>
</dbReference>
<evidence type="ECO:0000313" key="1">
    <source>
        <dbReference type="EMBL" id="QOV08369.1"/>
    </source>
</evidence>
<proteinExistence type="predicted"/>
<gene>
    <name evidence="1" type="ORF">Kirov_170</name>
</gene>
<accession>A0A7S6RB95</accession>
<dbReference type="GO" id="GO:0016301">
    <property type="term" value="F:kinase activity"/>
    <property type="evidence" value="ECO:0007669"/>
    <property type="project" value="UniProtKB-KW"/>
</dbReference>
<evidence type="ECO:0000313" key="2">
    <source>
        <dbReference type="Proteomes" id="UP000594029"/>
    </source>
</evidence>
<keyword evidence="1" id="KW-0418">Kinase</keyword>
<dbReference type="SUPFAM" id="SSF52540">
    <property type="entry name" value="P-loop containing nucleoside triphosphate hydrolases"/>
    <property type="match status" value="1"/>
</dbReference>
<sequence length="176" mass="20180">MIIILEGCDCVGKTTFAEKLSERTGYEIVKGSSFEISELGADGMFEHMMALLDRKDIIIDRFFYSNIVYGYMYNYPVMSIDQYLELRDKMNKKALLVYLHAPTTVLQERMGKRGDDMIKVEEIALIKESYRDVLQGLVTPKTMLSLDTNNSNFDIATAMVKEFVNLQETGIYIHNS</sequence>
<organism evidence="1 2">
    <name type="scientific">Bacillus phage Kirov</name>
    <dbReference type="NCBI Taxonomy" id="2783539"/>
    <lineage>
        <taxon>Viruses</taxon>
        <taxon>Duplodnaviria</taxon>
        <taxon>Heunggongvirae</taxon>
        <taxon>Uroviricota</taxon>
        <taxon>Caudoviricetes</taxon>
        <taxon>Andregratiavirinae</taxon>
        <taxon>Kirovvirus</taxon>
        <taxon>Kirovvirus kirov</taxon>
    </lineage>
</organism>
<reference evidence="1 2" key="1">
    <citation type="submission" date="2020-10" db="EMBL/GenBank/DDBJ databases">
        <authorList>
            <person name="Kazantseva O.A."/>
            <person name="Piligrimova E.G."/>
            <person name="Shadrin A.M."/>
        </authorList>
    </citation>
    <scope>NUCLEOTIDE SEQUENCE [LARGE SCALE GENOMIC DNA]</scope>
</reference>